<dbReference type="Pfam" id="PF00098">
    <property type="entry name" value="zf-CCHC"/>
    <property type="match status" value="1"/>
</dbReference>
<feature type="region of interest" description="Disordered" evidence="2">
    <location>
        <begin position="88"/>
        <end position="121"/>
    </location>
</feature>
<evidence type="ECO:0000313" key="5">
    <source>
        <dbReference type="Proteomes" id="UP001558652"/>
    </source>
</evidence>
<organism evidence="4 5">
    <name type="scientific">Ranatra chinensis</name>
    <dbReference type="NCBI Taxonomy" id="642074"/>
    <lineage>
        <taxon>Eukaryota</taxon>
        <taxon>Metazoa</taxon>
        <taxon>Ecdysozoa</taxon>
        <taxon>Arthropoda</taxon>
        <taxon>Hexapoda</taxon>
        <taxon>Insecta</taxon>
        <taxon>Pterygota</taxon>
        <taxon>Neoptera</taxon>
        <taxon>Paraneoptera</taxon>
        <taxon>Hemiptera</taxon>
        <taxon>Heteroptera</taxon>
        <taxon>Panheteroptera</taxon>
        <taxon>Nepomorpha</taxon>
        <taxon>Nepidae</taxon>
        <taxon>Ranatrinae</taxon>
        <taxon>Ranatra</taxon>
    </lineage>
</organism>
<protein>
    <recommendedName>
        <fullName evidence="3">CCHC-type domain-containing protein</fullName>
    </recommendedName>
</protein>
<proteinExistence type="predicted"/>
<feature type="region of interest" description="Disordered" evidence="2">
    <location>
        <begin position="1"/>
        <end position="34"/>
    </location>
</feature>
<evidence type="ECO:0000256" key="1">
    <source>
        <dbReference type="PROSITE-ProRule" id="PRU00047"/>
    </source>
</evidence>
<keyword evidence="1" id="KW-0479">Metal-binding</keyword>
<accession>A0ABD0YGB7</accession>
<keyword evidence="1" id="KW-0862">Zinc</keyword>
<feature type="domain" description="CCHC-type" evidence="3">
    <location>
        <begin position="36"/>
        <end position="51"/>
    </location>
</feature>
<comment type="caution">
    <text evidence="4">The sequence shown here is derived from an EMBL/GenBank/DDBJ whole genome shotgun (WGS) entry which is preliminary data.</text>
</comment>
<dbReference type="Proteomes" id="UP001558652">
    <property type="component" value="Unassembled WGS sequence"/>
</dbReference>
<dbReference type="Gene3D" id="4.10.60.10">
    <property type="entry name" value="Zinc finger, CCHC-type"/>
    <property type="match status" value="1"/>
</dbReference>
<keyword evidence="5" id="KW-1185">Reference proteome</keyword>
<feature type="compositionally biased region" description="Basic and acidic residues" evidence="2">
    <location>
        <begin position="11"/>
        <end position="34"/>
    </location>
</feature>
<name>A0ABD0YGB7_9HEMI</name>
<dbReference type="InterPro" id="IPR001878">
    <property type="entry name" value="Znf_CCHC"/>
</dbReference>
<reference evidence="4 5" key="1">
    <citation type="submission" date="2024-07" db="EMBL/GenBank/DDBJ databases">
        <title>Chromosome-level genome assembly of the water stick insect Ranatra chinensis (Heteroptera: Nepidae).</title>
        <authorList>
            <person name="Liu X."/>
        </authorList>
    </citation>
    <scope>NUCLEOTIDE SEQUENCE [LARGE SCALE GENOMIC DNA]</scope>
    <source>
        <strain evidence="4">Cailab_2021Rc</strain>
        <tissue evidence="4">Muscle</tissue>
    </source>
</reference>
<evidence type="ECO:0000313" key="4">
    <source>
        <dbReference type="EMBL" id="KAL1130361.1"/>
    </source>
</evidence>
<dbReference type="PROSITE" id="PS50158">
    <property type="entry name" value="ZF_CCHC"/>
    <property type="match status" value="1"/>
</dbReference>
<evidence type="ECO:0000256" key="2">
    <source>
        <dbReference type="SAM" id="MobiDB-lite"/>
    </source>
</evidence>
<dbReference type="EMBL" id="JBFDAA010000008">
    <property type="protein sequence ID" value="KAL1130361.1"/>
    <property type="molecule type" value="Genomic_DNA"/>
</dbReference>
<dbReference type="SUPFAM" id="SSF57756">
    <property type="entry name" value="Retrovirus zinc finger-like domains"/>
    <property type="match status" value="1"/>
</dbReference>
<dbReference type="InterPro" id="IPR036875">
    <property type="entry name" value="Znf_CCHC_sf"/>
</dbReference>
<evidence type="ECO:0000259" key="3">
    <source>
        <dbReference type="PROSITE" id="PS50158"/>
    </source>
</evidence>
<gene>
    <name evidence="4" type="ORF">AAG570_013299</name>
</gene>
<sequence>MEEALGKAGQKKWEPRKEHKTREKKHYRDDRQETTRCYQCRERGHLARSCPYIRQSPGYRDVTEPMEVNLMDLVKTYDSHKKRYVYLPKRRDESGSSEEDSARMLSSGEESAGLKKGMKRL</sequence>
<dbReference type="AlphaFoldDB" id="A0ABD0YGB7"/>
<dbReference type="SMART" id="SM00343">
    <property type="entry name" value="ZnF_C2HC"/>
    <property type="match status" value="1"/>
</dbReference>
<dbReference type="GO" id="GO:0008270">
    <property type="term" value="F:zinc ion binding"/>
    <property type="evidence" value="ECO:0007669"/>
    <property type="project" value="UniProtKB-KW"/>
</dbReference>
<keyword evidence="1" id="KW-0863">Zinc-finger</keyword>